<accession>A0ABZ0HW34</accession>
<keyword evidence="4" id="KW-1185">Reference proteome</keyword>
<evidence type="ECO:0000256" key="1">
    <source>
        <dbReference type="ARBA" id="ARBA00010996"/>
    </source>
</evidence>
<feature type="signal peptide" evidence="2">
    <location>
        <begin position="1"/>
        <end position="27"/>
    </location>
</feature>
<gene>
    <name evidence="3" type="ORF">RZS28_06765</name>
</gene>
<dbReference type="SUPFAM" id="SSF52833">
    <property type="entry name" value="Thioredoxin-like"/>
    <property type="match status" value="1"/>
</dbReference>
<evidence type="ECO:0000256" key="2">
    <source>
        <dbReference type="SAM" id="SignalP"/>
    </source>
</evidence>
<protein>
    <submittedName>
        <fullName evidence="3">SCO family protein</fullName>
    </submittedName>
</protein>
<dbReference type="CDD" id="cd02968">
    <property type="entry name" value="SCO"/>
    <property type="match status" value="1"/>
</dbReference>
<organism evidence="3 4">
    <name type="scientific">Methylocapsa polymorpha</name>
    <dbReference type="NCBI Taxonomy" id="3080828"/>
    <lineage>
        <taxon>Bacteria</taxon>
        <taxon>Pseudomonadati</taxon>
        <taxon>Pseudomonadota</taxon>
        <taxon>Alphaproteobacteria</taxon>
        <taxon>Hyphomicrobiales</taxon>
        <taxon>Beijerinckiaceae</taxon>
        <taxon>Methylocapsa</taxon>
    </lineage>
</organism>
<name>A0ABZ0HW34_9HYPH</name>
<comment type="similarity">
    <text evidence="1">Belongs to the SCO1/2 family.</text>
</comment>
<dbReference type="Proteomes" id="UP001626536">
    <property type="component" value="Chromosome"/>
</dbReference>
<proteinExistence type="inferred from homology"/>
<dbReference type="Pfam" id="PF02630">
    <property type="entry name" value="SCO1-SenC"/>
    <property type="match status" value="1"/>
</dbReference>
<keyword evidence="2" id="KW-0732">Signal</keyword>
<dbReference type="InterPro" id="IPR003782">
    <property type="entry name" value="SCO1/SenC"/>
</dbReference>
<dbReference type="RefSeq" id="WP_407340570.1">
    <property type="nucleotide sequence ID" value="NZ_CP136862.1"/>
</dbReference>
<dbReference type="InterPro" id="IPR036249">
    <property type="entry name" value="Thioredoxin-like_sf"/>
</dbReference>
<evidence type="ECO:0000313" key="4">
    <source>
        <dbReference type="Proteomes" id="UP001626536"/>
    </source>
</evidence>
<dbReference type="Gene3D" id="3.40.30.10">
    <property type="entry name" value="Glutaredoxin"/>
    <property type="match status" value="1"/>
</dbReference>
<evidence type="ECO:0000313" key="3">
    <source>
        <dbReference type="EMBL" id="WOJ90981.1"/>
    </source>
</evidence>
<reference evidence="3 4" key="1">
    <citation type="submission" date="2023-10" db="EMBL/GenBank/DDBJ databases">
        <title>Novel methanotroph of the genus Methylocapsa from a subarctic wetland.</title>
        <authorList>
            <person name="Belova S.E."/>
            <person name="Oshkin I.Y."/>
            <person name="Miroshnikov K."/>
            <person name="Dedysh S.N."/>
        </authorList>
    </citation>
    <scope>NUCLEOTIDE SEQUENCE [LARGE SCALE GENOMIC DNA]</scope>
    <source>
        <strain evidence="3 4">RX1</strain>
    </source>
</reference>
<feature type="chain" id="PRO_5047117075" evidence="2">
    <location>
        <begin position="28"/>
        <end position="225"/>
    </location>
</feature>
<dbReference type="EMBL" id="CP136862">
    <property type="protein sequence ID" value="WOJ90981.1"/>
    <property type="molecule type" value="Genomic_DNA"/>
</dbReference>
<sequence length="225" mass="25165">MLRTRALAWRLFAAALLCLSTPSGPRAEGDALLAYPAPGSYRLDHIQRAPQGIVLEGNRLPRLLSRYTTRSITLLSFFYSSCADPQGCPLAWEAFEKLRAALKEKPYLHGQVRLVFLTLDPARDTPDMLGAFARAYEADAAIAPWHFLTTYSDFFLAPLLRGFGEEIAVDRSASGESEPIFNHLLKVFLIDSEGFEREIYSNQSLDVTAILNDIETLLIERKKAN</sequence>